<organism evidence="2 3">
    <name type="scientific">Mya arenaria</name>
    <name type="common">Soft-shell clam</name>
    <dbReference type="NCBI Taxonomy" id="6604"/>
    <lineage>
        <taxon>Eukaryota</taxon>
        <taxon>Metazoa</taxon>
        <taxon>Spiralia</taxon>
        <taxon>Lophotrochozoa</taxon>
        <taxon>Mollusca</taxon>
        <taxon>Bivalvia</taxon>
        <taxon>Autobranchia</taxon>
        <taxon>Heteroconchia</taxon>
        <taxon>Euheterodonta</taxon>
        <taxon>Imparidentia</taxon>
        <taxon>Neoheterodontei</taxon>
        <taxon>Myida</taxon>
        <taxon>Myoidea</taxon>
        <taxon>Myidae</taxon>
        <taxon>Mya</taxon>
    </lineage>
</organism>
<feature type="region of interest" description="Disordered" evidence="1">
    <location>
        <begin position="85"/>
        <end position="111"/>
    </location>
</feature>
<protein>
    <submittedName>
        <fullName evidence="2">Uncharacterized protein</fullName>
    </submittedName>
</protein>
<keyword evidence="3" id="KW-1185">Reference proteome</keyword>
<dbReference type="EMBL" id="CP111013">
    <property type="protein sequence ID" value="WAQ95770.1"/>
    <property type="molecule type" value="Genomic_DNA"/>
</dbReference>
<sequence length="111" mass="13459">MTPQYYTRTPQYYTRTLQYYTRKLKFREGFVHVFCWCPCRQCKRTRTRLRFRRTLFPTSANAMSEKYTDRNGSMMHTMTEYVDNDSNATRRSHLSNMVNNRASPRKADDFV</sequence>
<feature type="compositionally biased region" description="Polar residues" evidence="1">
    <location>
        <begin position="85"/>
        <end position="102"/>
    </location>
</feature>
<dbReference type="Proteomes" id="UP001164746">
    <property type="component" value="Chromosome 2"/>
</dbReference>
<gene>
    <name evidence="2" type="ORF">MAR_028460</name>
</gene>
<evidence type="ECO:0000313" key="2">
    <source>
        <dbReference type="EMBL" id="WAQ95770.1"/>
    </source>
</evidence>
<evidence type="ECO:0000313" key="3">
    <source>
        <dbReference type="Proteomes" id="UP001164746"/>
    </source>
</evidence>
<evidence type="ECO:0000256" key="1">
    <source>
        <dbReference type="SAM" id="MobiDB-lite"/>
    </source>
</evidence>
<proteinExistence type="predicted"/>
<reference evidence="2" key="1">
    <citation type="submission" date="2022-11" db="EMBL/GenBank/DDBJ databases">
        <title>Centuries of genome instability and evolution in soft-shell clam transmissible cancer (bioRxiv).</title>
        <authorList>
            <person name="Hart S.F.M."/>
            <person name="Yonemitsu M.A."/>
            <person name="Giersch R.M."/>
            <person name="Beal B.F."/>
            <person name="Arriagada G."/>
            <person name="Davis B.W."/>
            <person name="Ostrander E.A."/>
            <person name="Goff S.P."/>
            <person name="Metzger M.J."/>
        </authorList>
    </citation>
    <scope>NUCLEOTIDE SEQUENCE</scope>
    <source>
        <strain evidence="2">MELC-2E11</strain>
        <tissue evidence="2">Siphon/mantle</tissue>
    </source>
</reference>
<name>A0ABY7DHG5_MYAAR</name>
<accession>A0ABY7DHG5</accession>